<proteinExistence type="predicted"/>
<accession>A0A9D4V9Z2</accession>
<comment type="caution">
    <text evidence="1">The sequence shown here is derived from an EMBL/GenBank/DDBJ whole genome shotgun (WGS) entry which is preliminary data.</text>
</comment>
<name>A0A9D4V9Z2_ADICA</name>
<organism evidence="1 2">
    <name type="scientific">Adiantum capillus-veneris</name>
    <name type="common">Maidenhair fern</name>
    <dbReference type="NCBI Taxonomy" id="13818"/>
    <lineage>
        <taxon>Eukaryota</taxon>
        <taxon>Viridiplantae</taxon>
        <taxon>Streptophyta</taxon>
        <taxon>Embryophyta</taxon>
        <taxon>Tracheophyta</taxon>
        <taxon>Polypodiopsida</taxon>
        <taxon>Polypodiidae</taxon>
        <taxon>Polypodiales</taxon>
        <taxon>Pteridineae</taxon>
        <taxon>Pteridaceae</taxon>
        <taxon>Vittarioideae</taxon>
        <taxon>Adiantum</taxon>
    </lineage>
</organism>
<dbReference type="AlphaFoldDB" id="A0A9D4V9Z2"/>
<sequence length="209" mass="22753">MRLLDIELQDIGGVEERRDAHVEMSRVQMRPHKIEGGKPTLGELVELHSHEQSPHDHSTKSKRVSEKIIVKGEDLELLVQARVDGGGCCTSRDNSASEANSISSQLQTKGNLRAELICSLAPAEEAHLVTCFGEAKARICTKHASMSVTWPTSHVVLAHQCCKALPPHQEPTARSRATQVCRAGDETASPDKPALLHPTDQGYSECIVA</sequence>
<dbReference type="OrthoDB" id="426718at2759"/>
<dbReference type="Proteomes" id="UP000886520">
    <property type="component" value="Chromosome 2"/>
</dbReference>
<evidence type="ECO:0000313" key="2">
    <source>
        <dbReference type="Proteomes" id="UP000886520"/>
    </source>
</evidence>
<gene>
    <name evidence="1" type="ORF">GOP47_0001385</name>
</gene>
<protein>
    <submittedName>
        <fullName evidence="1">Uncharacterized protein</fullName>
    </submittedName>
</protein>
<dbReference type="EMBL" id="JABFUD020000003">
    <property type="protein sequence ID" value="KAI5081642.1"/>
    <property type="molecule type" value="Genomic_DNA"/>
</dbReference>
<reference evidence="1" key="1">
    <citation type="submission" date="2021-01" db="EMBL/GenBank/DDBJ databases">
        <title>Adiantum capillus-veneris genome.</title>
        <authorList>
            <person name="Fang Y."/>
            <person name="Liao Q."/>
        </authorList>
    </citation>
    <scope>NUCLEOTIDE SEQUENCE</scope>
    <source>
        <strain evidence="1">H3</strain>
        <tissue evidence="1">Leaf</tissue>
    </source>
</reference>
<evidence type="ECO:0000313" key="1">
    <source>
        <dbReference type="EMBL" id="KAI5081642.1"/>
    </source>
</evidence>
<keyword evidence="2" id="KW-1185">Reference proteome</keyword>